<organism evidence="4 5">
    <name type="scientific">Rotaria magnacalcarata</name>
    <dbReference type="NCBI Taxonomy" id="392030"/>
    <lineage>
        <taxon>Eukaryota</taxon>
        <taxon>Metazoa</taxon>
        <taxon>Spiralia</taxon>
        <taxon>Gnathifera</taxon>
        <taxon>Rotifera</taxon>
        <taxon>Eurotatoria</taxon>
        <taxon>Bdelloidea</taxon>
        <taxon>Philodinida</taxon>
        <taxon>Philodinidae</taxon>
        <taxon>Rotaria</taxon>
    </lineage>
</organism>
<evidence type="ECO:0000313" key="5">
    <source>
        <dbReference type="Proteomes" id="UP000681720"/>
    </source>
</evidence>
<dbReference type="AlphaFoldDB" id="A0A8S3DUW3"/>
<gene>
    <name evidence="1" type="ORF">BYL167_LOCUS50489</name>
    <name evidence="3" type="ORF">GIL414_LOCUS59172</name>
    <name evidence="4" type="ORF">GIL414_LOCUS59431</name>
    <name evidence="2" type="ORF">SMN809_LOCUS57375</name>
</gene>
<sequence length="43" mass="4902">MKSKVKGSNKTTTTTNQTDNYIAIDIVGYIKQYSLTNENQNEF</sequence>
<comment type="caution">
    <text evidence="4">The sequence shown here is derived from an EMBL/GenBank/DDBJ whole genome shotgun (WGS) entry which is preliminary data.</text>
</comment>
<evidence type="ECO:0000313" key="4">
    <source>
        <dbReference type="EMBL" id="CAF5040962.1"/>
    </source>
</evidence>
<dbReference type="Proteomes" id="UP000681720">
    <property type="component" value="Unassembled WGS sequence"/>
</dbReference>
<feature type="non-terminal residue" evidence="4">
    <location>
        <position position="43"/>
    </location>
</feature>
<protein>
    <submittedName>
        <fullName evidence="4">Uncharacterized protein</fullName>
    </submittedName>
</protein>
<dbReference type="EMBL" id="CAJOBI010209732">
    <property type="protein sequence ID" value="CAF5014940.1"/>
    <property type="molecule type" value="Genomic_DNA"/>
</dbReference>
<dbReference type="EMBL" id="CAJOBJ010222532">
    <property type="protein sequence ID" value="CAF5036177.1"/>
    <property type="molecule type" value="Genomic_DNA"/>
</dbReference>
<dbReference type="EMBL" id="CAJOBH010154773">
    <property type="protein sequence ID" value="CAF4858581.1"/>
    <property type="molecule type" value="Genomic_DNA"/>
</dbReference>
<reference evidence="4" key="1">
    <citation type="submission" date="2021-02" db="EMBL/GenBank/DDBJ databases">
        <authorList>
            <person name="Nowell W R."/>
        </authorList>
    </citation>
    <scope>NUCLEOTIDE SEQUENCE</scope>
</reference>
<proteinExistence type="predicted"/>
<name>A0A8S3DUW3_9BILA</name>
<dbReference type="Proteomes" id="UP000676336">
    <property type="component" value="Unassembled WGS sequence"/>
</dbReference>
<accession>A0A8S3DUW3</accession>
<evidence type="ECO:0000313" key="2">
    <source>
        <dbReference type="EMBL" id="CAF5014940.1"/>
    </source>
</evidence>
<evidence type="ECO:0000313" key="3">
    <source>
        <dbReference type="EMBL" id="CAF5036177.1"/>
    </source>
</evidence>
<evidence type="ECO:0000313" key="1">
    <source>
        <dbReference type="EMBL" id="CAF4858581.1"/>
    </source>
</evidence>
<feature type="non-terminal residue" evidence="4">
    <location>
        <position position="1"/>
    </location>
</feature>
<dbReference type="Proteomes" id="UP000681967">
    <property type="component" value="Unassembled WGS sequence"/>
</dbReference>
<dbReference type="EMBL" id="CAJOBJ010224651">
    <property type="protein sequence ID" value="CAF5040962.1"/>
    <property type="molecule type" value="Genomic_DNA"/>
</dbReference>